<keyword evidence="10" id="KW-0687">Ribonucleoprotein</keyword>
<feature type="region of interest" description="Disordered" evidence="8">
    <location>
        <begin position="472"/>
        <end position="498"/>
    </location>
</feature>
<dbReference type="InterPro" id="IPR029063">
    <property type="entry name" value="SAM-dependent_MTases_sf"/>
</dbReference>
<dbReference type="GO" id="GO:0042054">
    <property type="term" value="F:histone methyltransferase activity"/>
    <property type="evidence" value="ECO:0007669"/>
    <property type="project" value="TreeGrafter"/>
</dbReference>
<feature type="domain" description="Protein arginine N-methyltransferase" evidence="9">
    <location>
        <begin position="440"/>
        <end position="551"/>
    </location>
</feature>
<protein>
    <recommendedName>
        <fullName evidence="1">type I protein arginine methyltransferase</fullName>
        <ecNumber evidence="1">2.1.1.319</ecNumber>
    </recommendedName>
</protein>
<organism evidence="10 11">
    <name type="scientific">Diatrype stigma</name>
    <dbReference type="NCBI Taxonomy" id="117547"/>
    <lineage>
        <taxon>Eukaryota</taxon>
        <taxon>Fungi</taxon>
        <taxon>Dikarya</taxon>
        <taxon>Ascomycota</taxon>
        <taxon>Pezizomycotina</taxon>
        <taxon>Sordariomycetes</taxon>
        <taxon>Xylariomycetidae</taxon>
        <taxon>Xylariales</taxon>
        <taxon>Diatrypaceae</taxon>
        <taxon>Diatrype</taxon>
    </lineage>
</organism>
<dbReference type="InterPro" id="IPR055135">
    <property type="entry name" value="PRMT_dom"/>
</dbReference>
<evidence type="ECO:0000256" key="5">
    <source>
        <dbReference type="ARBA" id="ARBA00047384"/>
    </source>
</evidence>
<dbReference type="GO" id="GO:0032259">
    <property type="term" value="P:methylation"/>
    <property type="evidence" value="ECO:0007669"/>
    <property type="project" value="UniProtKB-KW"/>
</dbReference>
<gene>
    <name evidence="10" type="primary">rmt3</name>
    <name evidence="10" type="ORF">SLS62_002879</name>
</gene>
<evidence type="ECO:0000256" key="3">
    <source>
        <dbReference type="ARBA" id="ARBA00022679"/>
    </source>
</evidence>
<evidence type="ECO:0000313" key="11">
    <source>
        <dbReference type="Proteomes" id="UP001320420"/>
    </source>
</evidence>
<evidence type="ECO:0000259" key="9">
    <source>
        <dbReference type="Pfam" id="PF22528"/>
    </source>
</evidence>
<feature type="compositionally biased region" description="Low complexity" evidence="8">
    <location>
        <begin position="149"/>
        <end position="164"/>
    </location>
</feature>
<feature type="region of interest" description="Disordered" evidence="8">
    <location>
        <begin position="1"/>
        <end position="48"/>
    </location>
</feature>
<evidence type="ECO:0000256" key="7">
    <source>
        <dbReference type="PROSITE-ProRule" id="PRU01015"/>
    </source>
</evidence>
<dbReference type="Pfam" id="PF06325">
    <property type="entry name" value="PrmA"/>
    <property type="match status" value="1"/>
</dbReference>
<evidence type="ECO:0000256" key="6">
    <source>
        <dbReference type="ARBA" id="ARBA00049303"/>
    </source>
</evidence>
<dbReference type="Proteomes" id="UP001320420">
    <property type="component" value="Unassembled WGS sequence"/>
</dbReference>
<feature type="compositionally biased region" description="Basic and acidic residues" evidence="8">
    <location>
        <begin position="229"/>
        <end position="244"/>
    </location>
</feature>
<feature type="compositionally biased region" description="Polar residues" evidence="8">
    <location>
        <begin position="476"/>
        <end position="488"/>
    </location>
</feature>
<sequence>MATTAGPSRREPIVDKDDSGSESGSSTDSREEDEEGWDDVEPEDGDEDAREEVISLLDDRVFPDVAAMLAHCRDQHGFDFLAVRQRLQLDFHGSVKLVNFVRQRVHEGLPVTGEDITLADIDHDQYLKPVLDDDAVILGLFDLPEVVPSTTTTTTTATSDAAGSSAGGANGASDNTPLVNDLLARNAELREELARAAAQFDSYRAAVQQTLDQRWGDVVDADADAEAVAKAERERKEKERERRQREKKKGGELANPNDESKYYWDSYSQIEIHETMLKDTVRTDAYRDFIYSNKHLFKGKTVLDIGCGTGILSMFCARAGASRVYAVDASAIIGKARANVARNGLSDIITCVHGKIEEVTLPGFPSPTSPSPASEDGPFVDIIVSEWMGYCLLFEAMLPSVLWARDRYLNPRTGLLVPSHTSLRLAPAADPEWAADYGRTFWRDVYGFDMRAVAAGGSLEDEVRVIQWGGEGVASSVPSKSPSTIATTEKQEGGEEEEEEEAFKVLDLYAATTANLSFKAPFRTTLARDIDALDGFVVWFDTFFSPRRAGHETQVAPGDAPGAWVAAGGREEKGGDRIAFTTAPWATPTHWKQGLLICNYEDGDDEEEKEKENGEEKKPVPMKKGDVVQGDVEFGVNEDNPRGLSIRMAWSWNGGSKTQTWDLK</sequence>
<evidence type="ECO:0000256" key="2">
    <source>
        <dbReference type="ARBA" id="ARBA00022603"/>
    </source>
</evidence>
<dbReference type="PANTHER" id="PTHR11006:SF116">
    <property type="entry name" value="PROTEIN METHYLTRANSFERASE"/>
    <property type="match status" value="1"/>
</dbReference>
<comment type="catalytic activity">
    <reaction evidence="6">
        <text>L-arginyl-[protein] + S-adenosyl-L-methionine = N(omega)-methyl-L-arginyl-[protein] + S-adenosyl-L-homocysteine + H(+)</text>
        <dbReference type="Rhea" id="RHEA:48100"/>
        <dbReference type="Rhea" id="RHEA-COMP:10532"/>
        <dbReference type="Rhea" id="RHEA-COMP:11990"/>
        <dbReference type="ChEBI" id="CHEBI:15378"/>
        <dbReference type="ChEBI" id="CHEBI:29965"/>
        <dbReference type="ChEBI" id="CHEBI:57856"/>
        <dbReference type="ChEBI" id="CHEBI:59789"/>
        <dbReference type="ChEBI" id="CHEBI:65280"/>
    </reaction>
    <physiologicalReaction direction="left-to-right" evidence="6">
        <dbReference type="Rhea" id="RHEA:48101"/>
    </physiologicalReaction>
</comment>
<evidence type="ECO:0000256" key="8">
    <source>
        <dbReference type="SAM" id="MobiDB-lite"/>
    </source>
</evidence>
<dbReference type="SUPFAM" id="SSF53335">
    <property type="entry name" value="S-adenosyl-L-methionine-dependent methyltransferases"/>
    <property type="match status" value="1"/>
</dbReference>
<dbReference type="AlphaFoldDB" id="A0AAN9UT82"/>
<feature type="region of interest" description="Disordered" evidence="8">
    <location>
        <begin position="149"/>
        <end position="177"/>
    </location>
</feature>
<feature type="region of interest" description="Disordered" evidence="8">
    <location>
        <begin position="604"/>
        <end position="628"/>
    </location>
</feature>
<dbReference type="Pfam" id="PF22528">
    <property type="entry name" value="PRMT_C"/>
    <property type="match status" value="1"/>
</dbReference>
<keyword evidence="4 7" id="KW-0949">S-adenosyl-L-methionine</keyword>
<feature type="compositionally biased region" description="Basic and acidic residues" evidence="8">
    <location>
        <begin position="610"/>
        <end position="626"/>
    </location>
</feature>
<dbReference type="GO" id="GO:0005634">
    <property type="term" value="C:nucleus"/>
    <property type="evidence" value="ECO:0007669"/>
    <property type="project" value="TreeGrafter"/>
</dbReference>
<keyword evidence="2 7" id="KW-0489">Methyltransferase</keyword>
<dbReference type="InterPro" id="IPR036236">
    <property type="entry name" value="Znf_C2H2_sf"/>
</dbReference>
<dbReference type="CDD" id="cd02440">
    <property type="entry name" value="AdoMet_MTases"/>
    <property type="match status" value="1"/>
</dbReference>
<reference evidence="10 11" key="1">
    <citation type="submission" date="2024-02" db="EMBL/GenBank/DDBJ databases">
        <title>De novo assembly and annotation of 12 fungi associated with fruit tree decline syndrome in Ontario, Canada.</title>
        <authorList>
            <person name="Sulman M."/>
            <person name="Ellouze W."/>
            <person name="Ilyukhin E."/>
        </authorList>
    </citation>
    <scope>NUCLEOTIDE SEQUENCE [LARGE SCALE GENOMIC DNA]</scope>
    <source>
        <strain evidence="10 11">M11/M66-122</strain>
    </source>
</reference>
<feature type="compositionally biased region" description="Basic and acidic residues" evidence="8">
    <location>
        <begin position="8"/>
        <end position="19"/>
    </location>
</feature>
<dbReference type="EC" id="2.1.1.319" evidence="1"/>
<evidence type="ECO:0000256" key="4">
    <source>
        <dbReference type="ARBA" id="ARBA00022691"/>
    </source>
</evidence>
<comment type="caution">
    <text evidence="10">The sequence shown here is derived from an EMBL/GenBank/DDBJ whole genome shotgun (WGS) entry which is preliminary data.</text>
</comment>
<keyword evidence="3 7" id="KW-0808">Transferase</keyword>
<dbReference type="SUPFAM" id="SSF57667">
    <property type="entry name" value="beta-beta-alpha zinc fingers"/>
    <property type="match status" value="1"/>
</dbReference>
<dbReference type="PANTHER" id="PTHR11006">
    <property type="entry name" value="PROTEIN ARGININE N-METHYLTRANSFERASE"/>
    <property type="match status" value="1"/>
</dbReference>
<keyword evidence="10" id="KW-0689">Ribosomal protein</keyword>
<dbReference type="InterPro" id="IPR025799">
    <property type="entry name" value="Arg_MeTrfase"/>
</dbReference>
<proteinExistence type="predicted"/>
<feature type="compositionally biased region" description="Acidic residues" evidence="8">
    <location>
        <begin position="30"/>
        <end position="48"/>
    </location>
</feature>
<name>A0AAN9UT82_9PEZI</name>
<keyword evidence="11" id="KW-1185">Reference proteome</keyword>
<evidence type="ECO:0000256" key="1">
    <source>
        <dbReference type="ARBA" id="ARBA00011925"/>
    </source>
</evidence>
<dbReference type="EMBL" id="JAKJXP020000015">
    <property type="protein sequence ID" value="KAK7755064.1"/>
    <property type="molecule type" value="Genomic_DNA"/>
</dbReference>
<dbReference type="Gene3D" id="2.70.160.11">
    <property type="entry name" value="Hnrnp arginine n-methyltransferase1"/>
    <property type="match status" value="1"/>
</dbReference>
<dbReference type="Gene3D" id="3.40.50.150">
    <property type="entry name" value="Vaccinia Virus protein VP39"/>
    <property type="match status" value="1"/>
</dbReference>
<dbReference type="GO" id="GO:0035242">
    <property type="term" value="F:protein-arginine omega-N asymmetric methyltransferase activity"/>
    <property type="evidence" value="ECO:0007669"/>
    <property type="project" value="UniProtKB-EC"/>
</dbReference>
<dbReference type="PROSITE" id="PS51678">
    <property type="entry name" value="SAM_MT_PRMT"/>
    <property type="match status" value="1"/>
</dbReference>
<dbReference type="GO" id="GO:0005840">
    <property type="term" value="C:ribosome"/>
    <property type="evidence" value="ECO:0007669"/>
    <property type="project" value="UniProtKB-KW"/>
</dbReference>
<comment type="catalytic activity">
    <reaction evidence="5">
        <text>L-arginyl-[protein] + 2 S-adenosyl-L-methionine = N(omega),N(omega)-dimethyl-L-arginyl-[protein] + 2 S-adenosyl-L-homocysteine + 2 H(+)</text>
        <dbReference type="Rhea" id="RHEA:48096"/>
        <dbReference type="Rhea" id="RHEA-COMP:10532"/>
        <dbReference type="Rhea" id="RHEA-COMP:11991"/>
        <dbReference type="ChEBI" id="CHEBI:15378"/>
        <dbReference type="ChEBI" id="CHEBI:29965"/>
        <dbReference type="ChEBI" id="CHEBI:57856"/>
        <dbReference type="ChEBI" id="CHEBI:59789"/>
        <dbReference type="ChEBI" id="CHEBI:61897"/>
        <dbReference type="EC" id="2.1.1.319"/>
    </reaction>
    <physiologicalReaction direction="left-to-right" evidence="5">
        <dbReference type="Rhea" id="RHEA:48097"/>
    </physiologicalReaction>
</comment>
<feature type="region of interest" description="Disordered" evidence="8">
    <location>
        <begin position="229"/>
        <end position="255"/>
    </location>
</feature>
<evidence type="ECO:0000313" key="10">
    <source>
        <dbReference type="EMBL" id="KAK7755064.1"/>
    </source>
</evidence>
<dbReference type="FunFam" id="3.40.50.150:FF:000003">
    <property type="entry name" value="Blast:Protein arginine N-methyltransferase 1"/>
    <property type="match status" value="1"/>
</dbReference>
<accession>A0AAN9UT82</accession>